<gene>
    <name evidence="1" type="ORF">MRS75_06320</name>
</gene>
<name>A0AAE3QB00_9HYPH</name>
<reference evidence="1" key="1">
    <citation type="submission" date="2022-03" db="EMBL/GenBank/DDBJ databases">
        <title>Fererhizobium litorale gen. nov., sp. nov., isolated from sandy sediments of the Sea of Japan seashore.</title>
        <authorList>
            <person name="Romanenko L."/>
            <person name="Kurilenko V."/>
            <person name="Otstavnykh N."/>
            <person name="Svetashev V."/>
            <person name="Tekutyeva L."/>
            <person name="Isaeva M."/>
            <person name="Mikhailov V."/>
        </authorList>
    </citation>
    <scope>NUCLEOTIDE SEQUENCE</scope>
    <source>
        <strain evidence="1">KMM 9576</strain>
    </source>
</reference>
<keyword evidence="2" id="KW-1185">Reference proteome</keyword>
<dbReference type="RefSeq" id="WP_311789120.1">
    <property type="nucleotide sequence ID" value="NZ_JALDYY010000024.1"/>
</dbReference>
<proteinExistence type="predicted"/>
<organism evidence="1 2">
    <name type="scientific">Ferirhizobium litorale</name>
    <dbReference type="NCBI Taxonomy" id="2927786"/>
    <lineage>
        <taxon>Bacteria</taxon>
        <taxon>Pseudomonadati</taxon>
        <taxon>Pseudomonadota</taxon>
        <taxon>Alphaproteobacteria</taxon>
        <taxon>Hyphomicrobiales</taxon>
        <taxon>Rhizobiaceae</taxon>
        <taxon>Ferirhizobium</taxon>
    </lineage>
</organism>
<evidence type="ECO:0000313" key="1">
    <source>
        <dbReference type="EMBL" id="MDI7921700.1"/>
    </source>
</evidence>
<sequence length="148" mass="16514">MFKIAKANLSMPFVPGSLDVSEDQHDLLTQFCLSENWVADMSNGVINLGDRAARLHDLPAQECGLLSLIRSYEQQDRTRILELFEQAATTSSSFCFSTTIVRGSNHRQPLFCVGESTGLEQRFSGSMIGVFLFPRFQLDSGAQFVSRQ</sequence>
<dbReference type="AlphaFoldDB" id="A0AAE3QB00"/>
<comment type="caution">
    <text evidence="1">The sequence shown here is derived from an EMBL/GenBank/DDBJ whole genome shotgun (WGS) entry which is preliminary data.</text>
</comment>
<protein>
    <submittedName>
        <fullName evidence="1">Uncharacterized protein</fullName>
    </submittedName>
</protein>
<dbReference type="EMBL" id="JALDYZ010000002">
    <property type="protein sequence ID" value="MDI7921700.1"/>
    <property type="molecule type" value="Genomic_DNA"/>
</dbReference>
<accession>A0AAE3QB00</accession>
<dbReference type="Proteomes" id="UP001161580">
    <property type="component" value="Unassembled WGS sequence"/>
</dbReference>
<evidence type="ECO:0000313" key="2">
    <source>
        <dbReference type="Proteomes" id="UP001161580"/>
    </source>
</evidence>